<name>A0A1Y1U5W0_9TREE</name>
<gene>
    <name evidence="2" type="ORF">BD324DRAFT_639730</name>
</gene>
<organism evidence="2 3">
    <name type="scientific">Kockovaella imperatae</name>
    <dbReference type="NCBI Taxonomy" id="4999"/>
    <lineage>
        <taxon>Eukaryota</taxon>
        <taxon>Fungi</taxon>
        <taxon>Dikarya</taxon>
        <taxon>Basidiomycota</taxon>
        <taxon>Agaricomycotina</taxon>
        <taxon>Tremellomycetes</taxon>
        <taxon>Tremellales</taxon>
        <taxon>Cuniculitremaceae</taxon>
        <taxon>Kockovaella</taxon>
    </lineage>
</organism>
<keyword evidence="3" id="KW-1185">Reference proteome</keyword>
<sequence length="188" mass="21463">MTEKRTSQDLLAELEKTKRDKRKKDQALLEAWGEAEDLRSAVLLAQQQKDDAISNASREADDLHATIQRVREEKSKAIAEGQGLNQRLEERLKETNGFVSRLQAQLALLEHSSDKSIFDLRQQLDMAQQEEARAKEEMESMRGRLDEAEFAHRALKEGGARLARDLGEKERRIIELEKAMGLRRGGKV</sequence>
<evidence type="ECO:0000313" key="2">
    <source>
        <dbReference type="EMBL" id="ORX33423.1"/>
    </source>
</evidence>
<dbReference type="Proteomes" id="UP000193218">
    <property type="component" value="Unassembled WGS sequence"/>
</dbReference>
<dbReference type="InParanoid" id="A0A1Y1U5W0"/>
<keyword evidence="1" id="KW-0175">Coiled coil</keyword>
<dbReference type="AlphaFoldDB" id="A0A1Y1U5W0"/>
<comment type="caution">
    <text evidence="2">The sequence shown here is derived from an EMBL/GenBank/DDBJ whole genome shotgun (WGS) entry which is preliminary data.</text>
</comment>
<evidence type="ECO:0000256" key="1">
    <source>
        <dbReference type="SAM" id="Coils"/>
    </source>
</evidence>
<reference evidence="2 3" key="1">
    <citation type="submission" date="2017-03" db="EMBL/GenBank/DDBJ databases">
        <title>Widespread Adenine N6-methylation of Active Genes in Fungi.</title>
        <authorList>
            <consortium name="DOE Joint Genome Institute"/>
            <person name="Mondo S.J."/>
            <person name="Dannebaum R.O."/>
            <person name="Kuo R.C."/>
            <person name="Louie K.B."/>
            <person name="Bewick A.J."/>
            <person name="Labutti K."/>
            <person name="Haridas S."/>
            <person name="Kuo A."/>
            <person name="Salamov A."/>
            <person name="Ahrendt S.R."/>
            <person name="Lau R."/>
            <person name="Bowen B.P."/>
            <person name="Lipzen A."/>
            <person name="Sullivan W."/>
            <person name="Andreopoulos W.B."/>
            <person name="Clum A."/>
            <person name="Lindquist E."/>
            <person name="Daum C."/>
            <person name="Northen T.R."/>
            <person name="Ramamoorthy G."/>
            <person name="Schmitz R.J."/>
            <person name="Gryganskyi A."/>
            <person name="Culley D."/>
            <person name="Magnuson J."/>
            <person name="James T.Y."/>
            <person name="O'Malley M.A."/>
            <person name="Stajich J.E."/>
            <person name="Spatafora J.W."/>
            <person name="Visel A."/>
            <person name="Grigoriev I.V."/>
        </authorList>
    </citation>
    <scope>NUCLEOTIDE SEQUENCE [LARGE SCALE GENOMIC DNA]</scope>
    <source>
        <strain evidence="2 3">NRRL Y-17943</strain>
    </source>
</reference>
<proteinExistence type="predicted"/>
<dbReference type="GeneID" id="33559085"/>
<protein>
    <submittedName>
        <fullName evidence="2">Uncharacterized protein</fullName>
    </submittedName>
</protein>
<dbReference type="OrthoDB" id="10397711at2759"/>
<evidence type="ECO:0000313" key="3">
    <source>
        <dbReference type="Proteomes" id="UP000193218"/>
    </source>
</evidence>
<dbReference type="EMBL" id="NBSH01000021">
    <property type="protein sequence ID" value="ORX33423.1"/>
    <property type="molecule type" value="Genomic_DNA"/>
</dbReference>
<dbReference type="RefSeq" id="XP_021867758.1">
    <property type="nucleotide sequence ID" value="XM_022017276.1"/>
</dbReference>
<accession>A0A1Y1U5W0</accession>
<feature type="coiled-coil region" evidence="1">
    <location>
        <begin position="53"/>
        <end position="151"/>
    </location>
</feature>